<proteinExistence type="predicted"/>
<dbReference type="Proteomes" id="UP000465712">
    <property type="component" value="Unassembled WGS sequence"/>
</dbReference>
<dbReference type="EMBL" id="WXWW01000125">
    <property type="protein sequence ID" value="NAW65200.1"/>
    <property type="molecule type" value="Genomic_DNA"/>
</dbReference>
<reference evidence="1 2" key="1">
    <citation type="submission" date="2017-05" db="EMBL/GenBank/DDBJ databases">
        <title>High clonality and local adaptation shapes Vibrionaceae linages within an endangered oasis.</title>
        <authorList>
            <person name="Vazquez-Rosas-Landa M."/>
        </authorList>
    </citation>
    <scope>NUCLEOTIDE SEQUENCE [LARGE SCALE GENOMIC DNA]</scope>
    <source>
        <strain evidence="1 2">P46_P4S1P180</strain>
    </source>
</reference>
<organism evidence="1 2">
    <name type="scientific">Photobacterium halotolerans</name>
    <dbReference type="NCBI Taxonomy" id="265726"/>
    <lineage>
        <taxon>Bacteria</taxon>
        <taxon>Pseudomonadati</taxon>
        <taxon>Pseudomonadota</taxon>
        <taxon>Gammaproteobacteria</taxon>
        <taxon>Vibrionales</taxon>
        <taxon>Vibrionaceae</taxon>
        <taxon>Photobacterium</taxon>
    </lineage>
</organism>
<protein>
    <submittedName>
        <fullName evidence="1">Uncharacterized protein</fullName>
    </submittedName>
</protein>
<gene>
    <name evidence="1" type="ORF">CAG72_08215</name>
</gene>
<sequence>VEINADRTAFTFELDTTELDFGETVIGVEAGDQDQYGNMGQEVTATLTVN</sequence>
<evidence type="ECO:0000313" key="2">
    <source>
        <dbReference type="Proteomes" id="UP000465712"/>
    </source>
</evidence>
<dbReference type="AlphaFoldDB" id="A0A7X4WD38"/>
<comment type="caution">
    <text evidence="1">The sequence shown here is derived from an EMBL/GenBank/DDBJ whole genome shotgun (WGS) entry which is preliminary data.</text>
</comment>
<name>A0A7X4WD38_9GAMM</name>
<evidence type="ECO:0000313" key="1">
    <source>
        <dbReference type="EMBL" id="NAW65200.1"/>
    </source>
</evidence>
<feature type="non-terminal residue" evidence="1">
    <location>
        <position position="1"/>
    </location>
</feature>
<accession>A0A7X4WD38</accession>